<dbReference type="Gene3D" id="3.40.1260.10">
    <property type="entry name" value="DsrEFH-like"/>
    <property type="match status" value="1"/>
</dbReference>
<name>D0KWP6_HALNC</name>
<dbReference type="PANTHER" id="PTHR37691">
    <property type="entry name" value="BLR3518 PROTEIN"/>
    <property type="match status" value="1"/>
</dbReference>
<accession>D0KWP6</accession>
<dbReference type="OrthoDB" id="6368782at2"/>
<reference evidence="1 2" key="1">
    <citation type="submission" date="2009-10" db="EMBL/GenBank/DDBJ databases">
        <title>Complete sequence of Halothiobacillus neapolitanus c2.</title>
        <authorList>
            <consortium name="US DOE Joint Genome Institute"/>
            <person name="Lucas S."/>
            <person name="Copeland A."/>
            <person name="Lapidus A."/>
            <person name="Glavina del Rio T."/>
            <person name="Tice H."/>
            <person name="Bruce D."/>
            <person name="Goodwin L."/>
            <person name="Pitluck S."/>
            <person name="Davenport K."/>
            <person name="Brettin T."/>
            <person name="Detter J.C."/>
            <person name="Han C."/>
            <person name="Tapia R."/>
            <person name="Larimer F."/>
            <person name="Land M."/>
            <person name="Hauser L."/>
            <person name="Kyrpides N."/>
            <person name="Mikhailova N."/>
            <person name="Kerfeld C."/>
            <person name="Cannon G."/>
            <person name="Heinhort S."/>
        </authorList>
    </citation>
    <scope>NUCLEOTIDE SEQUENCE [LARGE SCALE GENOMIC DNA]</scope>
    <source>
        <strain evidence="2">ATCC 23641 / c2</strain>
    </source>
</reference>
<dbReference type="HOGENOM" id="CLU_127515_1_1_6"/>
<dbReference type="PANTHER" id="PTHR37691:SF1">
    <property type="entry name" value="BLR3518 PROTEIN"/>
    <property type="match status" value="1"/>
</dbReference>
<proteinExistence type="predicted"/>
<dbReference type="Proteomes" id="UP000009102">
    <property type="component" value="Chromosome"/>
</dbReference>
<dbReference type="eggNOG" id="COG1416">
    <property type="taxonomic scope" value="Bacteria"/>
</dbReference>
<evidence type="ECO:0000313" key="1">
    <source>
        <dbReference type="EMBL" id="ACX95043.1"/>
    </source>
</evidence>
<dbReference type="STRING" id="555778.Hneap_0180"/>
<keyword evidence="2" id="KW-1185">Reference proteome</keyword>
<organism evidence="1 2">
    <name type="scientific">Halothiobacillus neapolitanus (strain ATCC 23641 / DSM 15147 / CIP 104769 / NCIMB 8539 / c2)</name>
    <name type="common">Thiobacillus neapolitanus</name>
    <dbReference type="NCBI Taxonomy" id="555778"/>
    <lineage>
        <taxon>Bacteria</taxon>
        <taxon>Pseudomonadati</taxon>
        <taxon>Pseudomonadota</taxon>
        <taxon>Gammaproteobacteria</taxon>
        <taxon>Chromatiales</taxon>
        <taxon>Halothiobacillaceae</taxon>
        <taxon>Halothiobacillus</taxon>
    </lineage>
</organism>
<dbReference type="KEGG" id="hna:Hneap_0180"/>
<sequence length="181" mass="18979">MHHTKSIQILGLAGLLGLSVVLPVSGYAAPPEHAAHVDVAALTKAANYPEAESIAAIKAKTADVKARYVLQISDADAQKRGMDMKVASHLLKYYGKGKVDVEIVAFGPGLKLLLAENNPQAPMIAKLSAEGVRFSACGNAIHHATQMLGYAPKLVPAARVVPAGIVRVHDLAVAGYFADKP</sequence>
<protein>
    <submittedName>
        <fullName evidence="1">Uncharacterized protein</fullName>
    </submittedName>
</protein>
<dbReference type="AlphaFoldDB" id="D0KWP6"/>
<dbReference type="RefSeq" id="WP_012823079.1">
    <property type="nucleotide sequence ID" value="NC_013422.1"/>
</dbReference>
<dbReference type="InterPro" id="IPR027396">
    <property type="entry name" value="DsrEFH-like"/>
</dbReference>
<evidence type="ECO:0000313" key="2">
    <source>
        <dbReference type="Proteomes" id="UP000009102"/>
    </source>
</evidence>
<dbReference type="EMBL" id="CP001801">
    <property type="protein sequence ID" value="ACX95043.1"/>
    <property type="molecule type" value="Genomic_DNA"/>
</dbReference>
<dbReference type="SUPFAM" id="SSF75169">
    <property type="entry name" value="DsrEFH-like"/>
    <property type="match status" value="1"/>
</dbReference>
<gene>
    <name evidence="1" type="ordered locus">Hneap_0180</name>
</gene>